<feature type="region of interest" description="Disordered" evidence="1">
    <location>
        <begin position="1"/>
        <end position="21"/>
    </location>
</feature>
<evidence type="ECO:0000313" key="2">
    <source>
        <dbReference type="EMBL" id="MFC5468857.1"/>
    </source>
</evidence>
<dbReference type="EMBL" id="JBHSMH010000021">
    <property type="protein sequence ID" value="MFC5468857.1"/>
    <property type="molecule type" value="Genomic_DNA"/>
</dbReference>
<evidence type="ECO:0000313" key="3">
    <source>
        <dbReference type="Proteomes" id="UP001596105"/>
    </source>
</evidence>
<sequence>MNKRQSNRNSRNIRTSSFSRLMSPSQIHAKNALSRDRNYGVKHGKKWREKETVGNIRERLQETAHKKWSRYFHKEDAGKGADWKVVLQRGKEYTSGFMKGAGVYTKMVPVPLRNTAAAIVCASRHTKTLQSVLKELSALPLQEIVVVLHNASDETFSHVRSYSNTLIAHFPEAIDPDVERSLGAKLTSADTLLFVDGEFAVNAENLARFLWECDSRMDIALNDISTKMGLFNQRAGTEFFREFLNRSLNRKDLRANSLLSLPFALSRNALDTIGVSTLSVPVKAHATAILRGLRIGVGGSVKSRVNRKPMVSGEKWRRIAGDHVEAWREAMTAKGSRLNFADSIRNRSVLGDWER</sequence>
<name>A0ABW0LV03_9BACL</name>
<dbReference type="RefSeq" id="WP_209749610.1">
    <property type="nucleotide sequence ID" value="NZ_JBHSMH010000021.1"/>
</dbReference>
<gene>
    <name evidence="2" type="ORF">ACFPPD_08985</name>
</gene>
<keyword evidence="3" id="KW-1185">Reference proteome</keyword>
<comment type="caution">
    <text evidence="2">The sequence shown here is derived from an EMBL/GenBank/DDBJ whole genome shotgun (WGS) entry which is preliminary data.</text>
</comment>
<feature type="compositionally biased region" description="Low complexity" evidence="1">
    <location>
        <begin position="7"/>
        <end position="20"/>
    </location>
</feature>
<protein>
    <submittedName>
        <fullName evidence="2">Glycosyltransferase family 2 protein</fullName>
    </submittedName>
</protein>
<proteinExistence type="predicted"/>
<organism evidence="2 3">
    <name type="scientific">Cohnella suwonensis</name>
    <dbReference type="NCBI Taxonomy" id="696072"/>
    <lineage>
        <taxon>Bacteria</taxon>
        <taxon>Bacillati</taxon>
        <taxon>Bacillota</taxon>
        <taxon>Bacilli</taxon>
        <taxon>Bacillales</taxon>
        <taxon>Paenibacillaceae</taxon>
        <taxon>Cohnella</taxon>
    </lineage>
</organism>
<dbReference type="Proteomes" id="UP001596105">
    <property type="component" value="Unassembled WGS sequence"/>
</dbReference>
<evidence type="ECO:0000256" key="1">
    <source>
        <dbReference type="SAM" id="MobiDB-lite"/>
    </source>
</evidence>
<reference evidence="3" key="1">
    <citation type="journal article" date="2019" name="Int. J. Syst. Evol. Microbiol.">
        <title>The Global Catalogue of Microorganisms (GCM) 10K type strain sequencing project: providing services to taxonomists for standard genome sequencing and annotation.</title>
        <authorList>
            <consortium name="The Broad Institute Genomics Platform"/>
            <consortium name="The Broad Institute Genome Sequencing Center for Infectious Disease"/>
            <person name="Wu L."/>
            <person name="Ma J."/>
        </authorList>
    </citation>
    <scope>NUCLEOTIDE SEQUENCE [LARGE SCALE GENOMIC DNA]</scope>
    <source>
        <strain evidence="3">CCUG 57113</strain>
    </source>
</reference>
<accession>A0ABW0LV03</accession>